<dbReference type="EMBL" id="JAHESD010000172">
    <property type="protein sequence ID" value="MBT1706570.1"/>
    <property type="molecule type" value="Genomic_DNA"/>
</dbReference>
<evidence type="ECO:0000313" key="2">
    <source>
        <dbReference type="Proteomes" id="UP000772618"/>
    </source>
</evidence>
<name>A0ABS5VYT1_9BACT</name>
<reference evidence="1 2" key="1">
    <citation type="submission" date="2021-05" db="EMBL/GenBank/DDBJ databases">
        <title>A Polyphasic approach of four new species of the genus Ohtaekwangia: Ohtaekwangia histidinii sp. nov., Ohtaekwangia cretensis sp. nov., Ohtaekwangia indiensis sp. nov., Ohtaekwangia reichenbachii sp. nov. from diverse environment.</title>
        <authorList>
            <person name="Octaviana S."/>
        </authorList>
    </citation>
    <scope>NUCLEOTIDE SEQUENCE [LARGE SCALE GENOMIC DNA]</scope>
    <source>
        <strain evidence="1 2">PWU20</strain>
    </source>
</reference>
<dbReference type="Proteomes" id="UP000772618">
    <property type="component" value="Unassembled WGS sequence"/>
</dbReference>
<feature type="non-terminal residue" evidence="1">
    <location>
        <position position="1"/>
    </location>
</feature>
<dbReference type="RefSeq" id="WP_254158016.1">
    <property type="nucleotide sequence ID" value="NZ_JAHESD010000172.1"/>
</dbReference>
<protein>
    <submittedName>
        <fullName evidence="1">Cadherin-like domain-containing protein</fullName>
    </submittedName>
</protein>
<dbReference type="Gene3D" id="2.60.40.2810">
    <property type="match status" value="1"/>
</dbReference>
<sequence length="83" mass="8532">GTQTTYSSNGSWSVDNTGLVTYTPATDFHGTASITYTVKDNSGTLSKAGTITITVTPANDAPVAVNDSKTTNEDVATTLNVTT</sequence>
<organism evidence="1 2">
    <name type="scientific">Chryseosolibacter indicus</name>
    <dbReference type="NCBI Taxonomy" id="2782351"/>
    <lineage>
        <taxon>Bacteria</taxon>
        <taxon>Pseudomonadati</taxon>
        <taxon>Bacteroidota</taxon>
        <taxon>Cytophagia</taxon>
        <taxon>Cytophagales</taxon>
        <taxon>Chryseotaleaceae</taxon>
        <taxon>Chryseosolibacter</taxon>
    </lineage>
</organism>
<accession>A0ABS5VYT1</accession>
<comment type="caution">
    <text evidence="1">The sequence shown here is derived from an EMBL/GenBank/DDBJ whole genome shotgun (WGS) entry which is preliminary data.</text>
</comment>
<gene>
    <name evidence="1" type="ORF">KK060_25080</name>
</gene>
<proteinExistence type="predicted"/>
<feature type="non-terminal residue" evidence="1">
    <location>
        <position position="83"/>
    </location>
</feature>
<evidence type="ECO:0000313" key="1">
    <source>
        <dbReference type="EMBL" id="MBT1706570.1"/>
    </source>
</evidence>
<dbReference type="Pfam" id="PF17963">
    <property type="entry name" value="Big_9"/>
    <property type="match status" value="1"/>
</dbReference>
<keyword evidence="2" id="KW-1185">Reference proteome</keyword>